<dbReference type="InterPro" id="IPR050958">
    <property type="entry name" value="Cell_Adh-Cytoskel_Orgn"/>
</dbReference>
<sequence>MFSHYDRNNDGMLERSELELVSVDEDMKQLASGCDLADLIIFDDANKDGVLNVNEFYEAFSKLYSVSVVSLDKALEKNFVQARVGENIEIKCDVTGSPVPPIIWTRYGVDLLSLKDGSIRVFHDGSLYISDVQLTHGGVYACHAERNEDVVQTHVLNVTTVPDVKVTPAIQALAPGQDASVECWVSSQSSAKVTWLKNDEPLQLSKTLKYQSSAKVTWLKNDEPLQLSKTLKYQIDGDGRLLTVKSLAYADTGAYMCEATNNGCMHRGISSLVIQDEPQPTVKPAPSLLLVFSGEGIGLYNPESCRIIRQIQGTDMIPGTQRYVCSGDSQIPCRWGQAVNVGERYVYATQPELHRLVVLNLAQMGVTEAIETDPFPARLHYVPAWDQLWVLNWRSNADVGNKTLQVVRRASQKGPHQLVHPEPIQSHFDLAYRLFLPDQQELDVKWRYGYVGHENQRGLYKLDLKEMRFVRNVDLTPYNCVPNNVAFISRFGMVLVECKEPGSGKPSGQVILDHLSDSVIQYKPDFFGVPRVSPDSLHVVTINHQLDGSYMLGIQKAESDGLHFQFDVRTSLDVSDLGFFPSYERHSFDLFASSGEKSDLLYLNLDSGQYFLFYPPY</sequence>
<keyword evidence="3" id="KW-1015">Disulfide bond</keyword>
<dbReference type="SMART" id="SM00409">
    <property type="entry name" value="IG"/>
    <property type="match status" value="2"/>
</dbReference>
<dbReference type="InterPro" id="IPR013098">
    <property type="entry name" value="Ig_I-set"/>
</dbReference>
<organism evidence="7">
    <name type="scientific">Notodromas monacha</name>
    <dbReference type="NCBI Taxonomy" id="399045"/>
    <lineage>
        <taxon>Eukaryota</taxon>
        <taxon>Metazoa</taxon>
        <taxon>Ecdysozoa</taxon>
        <taxon>Arthropoda</taxon>
        <taxon>Crustacea</taxon>
        <taxon>Oligostraca</taxon>
        <taxon>Ostracoda</taxon>
        <taxon>Podocopa</taxon>
        <taxon>Podocopida</taxon>
        <taxon>Cypridocopina</taxon>
        <taxon>Cypridoidea</taxon>
        <taxon>Cyprididae</taxon>
        <taxon>Notodromas</taxon>
    </lineage>
</organism>
<dbReference type="GO" id="GO:0007156">
    <property type="term" value="P:homophilic cell adhesion via plasma membrane adhesion molecules"/>
    <property type="evidence" value="ECO:0007669"/>
    <property type="project" value="TreeGrafter"/>
</dbReference>
<gene>
    <name evidence="7" type="ORF">NMOB1V02_LOCUS11369</name>
</gene>
<dbReference type="PANTHER" id="PTHR45080:SF8">
    <property type="entry name" value="IG-LIKE DOMAIN-CONTAINING PROTEIN"/>
    <property type="match status" value="1"/>
</dbReference>
<dbReference type="Gene3D" id="1.10.238.10">
    <property type="entry name" value="EF-hand"/>
    <property type="match status" value="1"/>
</dbReference>
<dbReference type="GO" id="GO:0030424">
    <property type="term" value="C:axon"/>
    <property type="evidence" value="ECO:0007669"/>
    <property type="project" value="TreeGrafter"/>
</dbReference>
<dbReference type="InterPro" id="IPR013783">
    <property type="entry name" value="Ig-like_fold"/>
</dbReference>
<dbReference type="Pfam" id="PF07679">
    <property type="entry name" value="I-set"/>
    <property type="match status" value="1"/>
</dbReference>
<dbReference type="SMART" id="SM00408">
    <property type="entry name" value="IGc2"/>
    <property type="match status" value="2"/>
</dbReference>
<keyword evidence="2" id="KW-0106">Calcium</keyword>
<dbReference type="EMBL" id="OA888087">
    <property type="protein sequence ID" value="CAD7283758.1"/>
    <property type="molecule type" value="Genomic_DNA"/>
</dbReference>
<dbReference type="InterPro" id="IPR011992">
    <property type="entry name" value="EF-hand-dom_pair"/>
</dbReference>
<name>A0A7R9BY28_9CRUS</name>
<evidence type="ECO:0000259" key="6">
    <source>
        <dbReference type="PROSITE" id="PS50835"/>
    </source>
</evidence>
<dbReference type="GO" id="GO:0008046">
    <property type="term" value="F:axon guidance receptor activity"/>
    <property type="evidence" value="ECO:0007669"/>
    <property type="project" value="TreeGrafter"/>
</dbReference>
<dbReference type="InterPro" id="IPR018247">
    <property type="entry name" value="EF_Hand_1_Ca_BS"/>
</dbReference>
<dbReference type="GO" id="GO:0050808">
    <property type="term" value="P:synapse organization"/>
    <property type="evidence" value="ECO:0007669"/>
    <property type="project" value="TreeGrafter"/>
</dbReference>
<dbReference type="CDD" id="cd00096">
    <property type="entry name" value="Ig"/>
    <property type="match status" value="1"/>
</dbReference>
<dbReference type="InterPro" id="IPR036179">
    <property type="entry name" value="Ig-like_dom_sf"/>
</dbReference>
<evidence type="ECO:0000313" key="8">
    <source>
        <dbReference type="Proteomes" id="UP000678499"/>
    </source>
</evidence>
<dbReference type="InterPro" id="IPR003598">
    <property type="entry name" value="Ig_sub2"/>
</dbReference>
<protein>
    <recommendedName>
        <fullName evidence="9">Follistatin-related protein 5</fullName>
    </recommendedName>
</protein>
<dbReference type="Pfam" id="PF13927">
    <property type="entry name" value="Ig_3"/>
    <property type="match status" value="1"/>
</dbReference>
<dbReference type="CDD" id="cd00051">
    <property type="entry name" value="EFh"/>
    <property type="match status" value="1"/>
</dbReference>
<feature type="domain" description="Ig-like" evidence="6">
    <location>
        <begin position="85"/>
        <end position="159"/>
    </location>
</feature>
<dbReference type="SUPFAM" id="SSF48726">
    <property type="entry name" value="Immunoglobulin"/>
    <property type="match status" value="2"/>
</dbReference>
<keyword evidence="1" id="KW-0732">Signal</keyword>
<evidence type="ECO:0000256" key="3">
    <source>
        <dbReference type="ARBA" id="ARBA00023157"/>
    </source>
</evidence>
<dbReference type="InterPro" id="IPR011044">
    <property type="entry name" value="Quino_amine_DH_bsu"/>
</dbReference>
<reference evidence="7" key="1">
    <citation type="submission" date="2020-11" db="EMBL/GenBank/DDBJ databases">
        <authorList>
            <person name="Tran Van P."/>
        </authorList>
    </citation>
    <scope>NUCLEOTIDE SEQUENCE</scope>
</reference>
<dbReference type="Gene3D" id="2.60.40.10">
    <property type="entry name" value="Immunoglobulins"/>
    <property type="match status" value="3"/>
</dbReference>
<dbReference type="Proteomes" id="UP000678499">
    <property type="component" value="Unassembled WGS sequence"/>
</dbReference>
<dbReference type="InterPro" id="IPR003599">
    <property type="entry name" value="Ig_sub"/>
</dbReference>
<dbReference type="OrthoDB" id="6369196at2759"/>
<dbReference type="GO" id="GO:0005509">
    <property type="term" value="F:calcium ion binding"/>
    <property type="evidence" value="ECO:0007669"/>
    <property type="project" value="InterPro"/>
</dbReference>
<evidence type="ECO:0000256" key="4">
    <source>
        <dbReference type="ARBA" id="ARBA00023319"/>
    </source>
</evidence>
<feature type="domain" description="EF-hand" evidence="5">
    <location>
        <begin position="1"/>
        <end position="28"/>
    </location>
</feature>
<dbReference type="PROSITE" id="PS50835">
    <property type="entry name" value="IG_LIKE"/>
    <property type="match status" value="2"/>
</dbReference>
<accession>A0A7R9BY28</accession>
<dbReference type="PROSITE" id="PS00018">
    <property type="entry name" value="EF_HAND_1"/>
    <property type="match status" value="2"/>
</dbReference>
<feature type="domain" description="Ig-like" evidence="6">
    <location>
        <begin position="162"/>
        <end position="270"/>
    </location>
</feature>
<dbReference type="GO" id="GO:0005886">
    <property type="term" value="C:plasma membrane"/>
    <property type="evidence" value="ECO:0007669"/>
    <property type="project" value="TreeGrafter"/>
</dbReference>
<proteinExistence type="predicted"/>
<dbReference type="PROSITE" id="PS50222">
    <property type="entry name" value="EF_HAND_2"/>
    <property type="match status" value="1"/>
</dbReference>
<dbReference type="AlphaFoldDB" id="A0A7R9BY28"/>
<keyword evidence="4" id="KW-0393">Immunoglobulin domain</keyword>
<dbReference type="InterPro" id="IPR007110">
    <property type="entry name" value="Ig-like_dom"/>
</dbReference>
<evidence type="ECO:0000256" key="1">
    <source>
        <dbReference type="ARBA" id="ARBA00022729"/>
    </source>
</evidence>
<evidence type="ECO:0000313" key="7">
    <source>
        <dbReference type="EMBL" id="CAD7283758.1"/>
    </source>
</evidence>
<evidence type="ECO:0000256" key="2">
    <source>
        <dbReference type="ARBA" id="ARBA00022837"/>
    </source>
</evidence>
<dbReference type="SUPFAM" id="SSF50969">
    <property type="entry name" value="YVTN repeat-like/Quinoprotein amine dehydrogenase"/>
    <property type="match status" value="1"/>
</dbReference>
<evidence type="ECO:0000259" key="5">
    <source>
        <dbReference type="PROSITE" id="PS50222"/>
    </source>
</evidence>
<dbReference type="EMBL" id="CAJPEX010006050">
    <property type="protein sequence ID" value="CAG0923910.1"/>
    <property type="molecule type" value="Genomic_DNA"/>
</dbReference>
<dbReference type="GO" id="GO:0043025">
    <property type="term" value="C:neuronal cell body"/>
    <property type="evidence" value="ECO:0007669"/>
    <property type="project" value="TreeGrafter"/>
</dbReference>
<dbReference type="PANTHER" id="PTHR45080">
    <property type="entry name" value="CONTACTIN 5"/>
    <property type="match status" value="1"/>
</dbReference>
<keyword evidence="8" id="KW-1185">Reference proteome</keyword>
<dbReference type="SUPFAM" id="SSF47473">
    <property type="entry name" value="EF-hand"/>
    <property type="match status" value="1"/>
</dbReference>
<dbReference type="InterPro" id="IPR002048">
    <property type="entry name" value="EF_hand_dom"/>
</dbReference>
<evidence type="ECO:0008006" key="9">
    <source>
        <dbReference type="Google" id="ProtNLM"/>
    </source>
</evidence>